<keyword evidence="5 14" id="KW-0812">Transmembrane</keyword>
<sequence length="477" mass="52314">MNSHILLGIAIVLLLMFGVAVYSYMKSKDLLSFYIAERGGKWYLILGSLFASGISGASFLGMMSYYYNLGAGTLWINIGIAWSYFVLCFFIGPKLRRFGQLTIPDYLASRFDSPLLGPIFSIIASVWMVVLLGSLYVQGGLLFSELFGMSYSSSTIIVCAMVIIFTILGGMVVVLNTDFIAMIILTAALVITVPFLVKATEGWGPVTEAVRAAQPDYFTNAGELTPFMAFSWLFIWLFGYLGNPGYLTRFYAASSVRDIVKAGMAIALIYLPVSFIFFGSSFFAKTIYPNIQDPETIWLTYTFDLAPPFIVGIAMAGLFVAILSSANTWLLAGATSLGRDIYQKLLNKDVSERNLLVVTKLLVLFLGALSVPIGIWRPAYIMEMMNLAYLIAGSTGGLIIIMSMYYRSMTKEAAWGGIISGSIIAISWKLTQRVGVISAGIDPMIPTLIVTCIVIIIISRLTKPSKKMIAVFEKMVS</sequence>
<feature type="transmembrane region" description="Helical" evidence="14">
    <location>
        <begin position="262"/>
        <end position="288"/>
    </location>
</feature>
<keyword evidence="11" id="KW-0739">Sodium transport</keyword>
<dbReference type="Proteomes" id="UP000287296">
    <property type="component" value="Unassembled WGS sequence"/>
</dbReference>
<name>A0A429X7I5_SIMTE</name>
<organism evidence="15 16">
    <name type="scientific">Siminovitchia terrae</name>
    <name type="common">Bacillus terrae</name>
    <dbReference type="NCBI Taxonomy" id="1914933"/>
    <lineage>
        <taxon>Bacteria</taxon>
        <taxon>Bacillati</taxon>
        <taxon>Bacillota</taxon>
        <taxon>Bacilli</taxon>
        <taxon>Bacillales</taxon>
        <taxon>Bacillaceae</taxon>
        <taxon>Siminovitchia</taxon>
    </lineage>
</organism>
<evidence type="ECO:0000313" key="16">
    <source>
        <dbReference type="Proteomes" id="UP000287296"/>
    </source>
</evidence>
<evidence type="ECO:0000256" key="6">
    <source>
        <dbReference type="ARBA" id="ARBA00022847"/>
    </source>
</evidence>
<comment type="subcellular location">
    <subcellularLocation>
        <location evidence="1">Cell membrane</location>
        <topology evidence="1">Multi-pass membrane protein</topology>
    </subcellularLocation>
</comment>
<evidence type="ECO:0000313" key="15">
    <source>
        <dbReference type="EMBL" id="RST59387.1"/>
    </source>
</evidence>
<feature type="transmembrane region" description="Helical" evidence="14">
    <location>
        <begin position="217"/>
        <end position="241"/>
    </location>
</feature>
<keyword evidence="6" id="KW-0769">Symport</keyword>
<dbReference type="AlphaFoldDB" id="A0A429X7I5"/>
<feature type="transmembrane region" description="Helical" evidence="14">
    <location>
        <begin position="436"/>
        <end position="458"/>
    </location>
</feature>
<evidence type="ECO:0000256" key="3">
    <source>
        <dbReference type="ARBA" id="ARBA00022448"/>
    </source>
</evidence>
<dbReference type="PANTHER" id="PTHR48086:SF3">
    <property type="entry name" value="SODIUM_PROLINE SYMPORTER"/>
    <property type="match status" value="1"/>
</dbReference>
<dbReference type="PANTHER" id="PTHR48086">
    <property type="entry name" value="SODIUM/PROLINE SYMPORTER-RELATED"/>
    <property type="match status" value="1"/>
</dbReference>
<dbReference type="PROSITE" id="PS50283">
    <property type="entry name" value="NA_SOLUT_SYMP_3"/>
    <property type="match status" value="1"/>
</dbReference>
<keyword evidence="7 14" id="KW-1133">Transmembrane helix</keyword>
<keyword evidence="3" id="KW-0813">Transport</keyword>
<evidence type="ECO:0000256" key="1">
    <source>
        <dbReference type="ARBA" id="ARBA00004651"/>
    </source>
</evidence>
<feature type="transmembrane region" description="Helical" evidence="14">
    <location>
        <begin position="44"/>
        <end position="67"/>
    </location>
</feature>
<dbReference type="GO" id="GO:0005886">
    <property type="term" value="C:plasma membrane"/>
    <property type="evidence" value="ECO:0007669"/>
    <property type="project" value="UniProtKB-SubCell"/>
</dbReference>
<dbReference type="GO" id="GO:0006814">
    <property type="term" value="P:sodium ion transport"/>
    <property type="evidence" value="ECO:0007669"/>
    <property type="project" value="UniProtKB-KW"/>
</dbReference>
<keyword evidence="4" id="KW-1003">Cell membrane</keyword>
<comment type="catalytic activity">
    <reaction evidence="12">
        <text>L-proline(in) + Na(+)(in) = L-proline(out) + Na(+)(out)</text>
        <dbReference type="Rhea" id="RHEA:28967"/>
        <dbReference type="ChEBI" id="CHEBI:29101"/>
        <dbReference type="ChEBI" id="CHEBI:60039"/>
    </reaction>
</comment>
<dbReference type="OrthoDB" id="9810181at2"/>
<dbReference type="InterPro" id="IPR050277">
    <property type="entry name" value="Sodium:Solute_Symporter"/>
</dbReference>
<feature type="transmembrane region" description="Helical" evidence="14">
    <location>
        <begin position="73"/>
        <end position="92"/>
    </location>
</feature>
<feature type="transmembrane region" description="Helical" evidence="14">
    <location>
        <begin position="355"/>
        <end position="375"/>
    </location>
</feature>
<dbReference type="Gene3D" id="1.20.1730.10">
    <property type="entry name" value="Sodium/glucose cotransporter"/>
    <property type="match status" value="1"/>
</dbReference>
<evidence type="ECO:0000256" key="2">
    <source>
        <dbReference type="ARBA" id="ARBA00006434"/>
    </source>
</evidence>
<evidence type="ECO:0000256" key="13">
    <source>
        <dbReference type="RuleBase" id="RU362091"/>
    </source>
</evidence>
<evidence type="ECO:0000256" key="5">
    <source>
        <dbReference type="ARBA" id="ARBA00022692"/>
    </source>
</evidence>
<keyword evidence="9" id="KW-0406">Ion transport</keyword>
<feature type="transmembrane region" description="Helical" evidence="14">
    <location>
        <begin position="413"/>
        <end position="430"/>
    </location>
</feature>
<keyword evidence="10 14" id="KW-0472">Membrane</keyword>
<feature type="transmembrane region" description="Helical" evidence="14">
    <location>
        <begin position="113"/>
        <end position="137"/>
    </location>
</feature>
<evidence type="ECO:0000256" key="12">
    <source>
        <dbReference type="ARBA" id="ARBA00033708"/>
    </source>
</evidence>
<feature type="transmembrane region" description="Helical" evidence="14">
    <location>
        <begin position="308"/>
        <end position="334"/>
    </location>
</feature>
<feature type="transmembrane region" description="Helical" evidence="14">
    <location>
        <begin position="149"/>
        <end position="172"/>
    </location>
</feature>
<proteinExistence type="inferred from homology"/>
<dbReference type="GO" id="GO:0015293">
    <property type="term" value="F:symporter activity"/>
    <property type="evidence" value="ECO:0007669"/>
    <property type="project" value="UniProtKB-KW"/>
</dbReference>
<evidence type="ECO:0000256" key="11">
    <source>
        <dbReference type="ARBA" id="ARBA00023201"/>
    </source>
</evidence>
<accession>A0A429X7I5</accession>
<dbReference type="RefSeq" id="WP_120116697.1">
    <property type="nucleotide sequence ID" value="NZ_BORI01000017.1"/>
</dbReference>
<gene>
    <name evidence="15" type="ORF">D5F11_012385</name>
</gene>
<evidence type="ECO:0000256" key="7">
    <source>
        <dbReference type="ARBA" id="ARBA00022989"/>
    </source>
</evidence>
<dbReference type="Pfam" id="PF00474">
    <property type="entry name" value="SSF"/>
    <property type="match status" value="1"/>
</dbReference>
<feature type="transmembrane region" description="Helical" evidence="14">
    <location>
        <begin position="179"/>
        <end position="197"/>
    </location>
</feature>
<evidence type="ECO:0000256" key="4">
    <source>
        <dbReference type="ARBA" id="ARBA00022475"/>
    </source>
</evidence>
<dbReference type="InterPro" id="IPR038377">
    <property type="entry name" value="Na/Glc_symporter_sf"/>
</dbReference>
<evidence type="ECO:0000256" key="8">
    <source>
        <dbReference type="ARBA" id="ARBA00023053"/>
    </source>
</evidence>
<dbReference type="EMBL" id="QYTW02000011">
    <property type="protein sequence ID" value="RST59387.1"/>
    <property type="molecule type" value="Genomic_DNA"/>
</dbReference>
<evidence type="ECO:0000256" key="10">
    <source>
        <dbReference type="ARBA" id="ARBA00023136"/>
    </source>
</evidence>
<dbReference type="InterPro" id="IPR001734">
    <property type="entry name" value="Na/solute_symporter"/>
</dbReference>
<protein>
    <submittedName>
        <fullName evidence="15">Uncharacterized protein</fullName>
    </submittedName>
</protein>
<feature type="transmembrane region" description="Helical" evidence="14">
    <location>
        <begin position="387"/>
        <end position="406"/>
    </location>
</feature>
<keyword evidence="8" id="KW-0915">Sodium</keyword>
<evidence type="ECO:0000256" key="9">
    <source>
        <dbReference type="ARBA" id="ARBA00023065"/>
    </source>
</evidence>
<comment type="caution">
    <text evidence="15">The sequence shown here is derived from an EMBL/GenBank/DDBJ whole genome shotgun (WGS) entry which is preliminary data.</text>
</comment>
<feature type="transmembrane region" description="Helical" evidence="14">
    <location>
        <begin position="6"/>
        <end position="24"/>
    </location>
</feature>
<reference evidence="15 16" key="1">
    <citation type="submission" date="2018-12" db="EMBL/GenBank/DDBJ databases">
        <authorList>
            <person name="Sun L."/>
            <person name="Chen Z."/>
        </authorList>
    </citation>
    <scope>NUCLEOTIDE SEQUENCE [LARGE SCALE GENOMIC DNA]</scope>
    <source>
        <strain evidence="15 16">LMG 29736</strain>
    </source>
</reference>
<evidence type="ECO:0000256" key="14">
    <source>
        <dbReference type="SAM" id="Phobius"/>
    </source>
</evidence>
<comment type="similarity">
    <text evidence="2 13">Belongs to the sodium:solute symporter (SSF) (TC 2.A.21) family.</text>
</comment>